<dbReference type="InterPro" id="IPR042001">
    <property type="entry name" value="Sortase_F"/>
</dbReference>
<dbReference type="OrthoDB" id="525039at2"/>
<comment type="caution">
    <text evidence="3">The sequence shown here is derived from an EMBL/GenBank/DDBJ whole genome shotgun (WGS) entry which is preliminary data.</text>
</comment>
<dbReference type="Pfam" id="PF04203">
    <property type="entry name" value="Sortase"/>
    <property type="match status" value="1"/>
</dbReference>
<dbReference type="EMBL" id="AXNT01000122">
    <property type="protein sequence ID" value="KGM01227.1"/>
    <property type="molecule type" value="Genomic_DNA"/>
</dbReference>
<proteinExistence type="predicted"/>
<dbReference type="InterPro" id="IPR023365">
    <property type="entry name" value="Sortase_dom-sf"/>
</dbReference>
<dbReference type="InterPro" id="IPR005754">
    <property type="entry name" value="Sortase"/>
</dbReference>
<name>A0A0A0B4X9_9CELL</name>
<accession>A0A0A0B4X9</accession>
<feature type="signal peptide" evidence="2">
    <location>
        <begin position="1"/>
        <end position="34"/>
    </location>
</feature>
<dbReference type="GO" id="GO:0016787">
    <property type="term" value="F:hydrolase activity"/>
    <property type="evidence" value="ECO:0007669"/>
    <property type="project" value="UniProtKB-KW"/>
</dbReference>
<organism evidence="3 4">
    <name type="scientific">Cellulomonas cellasea DSM 20118</name>
    <dbReference type="NCBI Taxonomy" id="1408250"/>
    <lineage>
        <taxon>Bacteria</taxon>
        <taxon>Bacillati</taxon>
        <taxon>Actinomycetota</taxon>
        <taxon>Actinomycetes</taxon>
        <taxon>Micrococcales</taxon>
        <taxon>Cellulomonadaceae</taxon>
        <taxon>Cellulomonas</taxon>
    </lineage>
</organism>
<protein>
    <recommendedName>
        <fullName evidence="5">Peptidase C60</fullName>
    </recommendedName>
</protein>
<evidence type="ECO:0000313" key="3">
    <source>
        <dbReference type="EMBL" id="KGM01227.1"/>
    </source>
</evidence>
<reference evidence="3 4" key="1">
    <citation type="submission" date="2013-10" db="EMBL/GenBank/DDBJ databases">
        <authorList>
            <person name="Wang G."/>
            <person name="Zhuang W."/>
        </authorList>
    </citation>
    <scope>NUCLEOTIDE SEQUENCE [LARGE SCALE GENOMIC DNA]</scope>
    <source>
        <strain evidence="3 4">DSM 20118</strain>
    </source>
</reference>
<keyword evidence="4" id="KW-1185">Reference proteome</keyword>
<keyword evidence="1" id="KW-0378">Hydrolase</keyword>
<dbReference type="PROSITE" id="PS51257">
    <property type="entry name" value="PROKAR_LIPOPROTEIN"/>
    <property type="match status" value="1"/>
</dbReference>
<evidence type="ECO:0008006" key="5">
    <source>
        <dbReference type="Google" id="ProtNLM"/>
    </source>
</evidence>
<gene>
    <name evidence="3" type="ORF">Q760_02880</name>
</gene>
<dbReference type="Proteomes" id="UP000029833">
    <property type="component" value="Unassembled WGS sequence"/>
</dbReference>
<dbReference type="SUPFAM" id="SSF63817">
    <property type="entry name" value="Sortase"/>
    <property type="match status" value="1"/>
</dbReference>
<dbReference type="RefSeq" id="WP_052104337.1">
    <property type="nucleotide sequence ID" value="NZ_AXNT01000122.1"/>
</dbReference>
<dbReference type="Gene3D" id="2.40.260.10">
    <property type="entry name" value="Sortase"/>
    <property type="match status" value="1"/>
</dbReference>
<evidence type="ECO:0000256" key="1">
    <source>
        <dbReference type="ARBA" id="ARBA00022801"/>
    </source>
</evidence>
<evidence type="ECO:0000313" key="4">
    <source>
        <dbReference type="Proteomes" id="UP000029833"/>
    </source>
</evidence>
<sequence length="228" mass="23477">MTTDRTTRRPAHRGAVRHAPALALLVSLVVTGCAADPEPVAATPAPTASPTPTAAPQEPVLDVPLQPATLGAQPAADARRPVDLVIPDRAIQVPVDPVGVAEDGQMEIPPLAERAGWYRFGSSPGDPSGTAVVAAHVDSVASAGLGPFAKLGDVQPGDVVDVTLDDGTAVRYAVVDVVRVPKVEAVWDQVFVRDGPPRLVLVTCGGVFQREVGSYTDNVIVTAEPVGA</sequence>
<keyword evidence="2" id="KW-0732">Signal</keyword>
<evidence type="ECO:0000256" key="2">
    <source>
        <dbReference type="SAM" id="SignalP"/>
    </source>
</evidence>
<dbReference type="CDD" id="cd05829">
    <property type="entry name" value="Sortase_F"/>
    <property type="match status" value="1"/>
</dbReference>
<feature type="chain" id="PRO_5038718577" description="Peptidase C60" evidence="2">
    <location>
        <begin position="35"/>
        <end position="228"/>
    </location>
</feature>
<dbReference type="AlphaFoldDB" id="A0A0A0B4X9"/>
<dbReference type="STRING" id="1408250.Q760_02880"/>